<evidence type="ECO:0000313" key="2">
    <source>
        <dbReference type="Proteomes" id="UP000054018"/>
    </source>
</evidence>
<proteinExistence type="predicted"/>
<accession>A0A0C9YBG6</accession>
<dbReference type="AlphaFoldDB" id="A0A0C9YBG6"/>
<feature type="non-terminal residue" evidence="1">
    <location>
        <position position="1"/>
    </location>
</feature>
<reference evidence="1 2" key="1">
    <citation type="submission" date="2014-04" db="EMBL/GenBank/DDBJ databases">
        <authorList>
            <consortium name="DOE Joint Genome Institute"/>
            <person name="Kuo A."/>
            <person name="Kohler A."/>
            <person name="Costa M.D."/>
            <person name="Nagy L.G."/>
            <person name="Floudas D."/>
            <person name="Copeland A."/>
            <person name="Barry K.W."/>
            <person name="Cichocki N."/>
            <person name="Veneault-Fourrey C."/>
            <person name="LaButti K."/>
            <person name="Lindquist E.A."/>
            <person name="Lipzen A."/>
            <person name="Lundell T."/>
            <person name="Morin E."/>
            <person name="Murat C."/>
            <person name="Sun H."/>
            <person name="Tunlid A."/>
            <person name="Henrissat B."/>
            <person name="Grigoriev I.V."/>
            <person name="Hibbett D.S."/>
            <person name="Martin F."/>
            <person name="Nordberg H.P."/>
            <person name="Cantor M.N."/>
            <person name="Hua S.X."/>
        </authorList>
    </citation>
    <scope>NUCLEOTIDE SEQUENCE [LARGE SCALE GENOMIC DNA]</scope>
    <source>
        <strain evidence="1 2">441</strain>
    </source>
</reference>
<gene>
    <name evidence="1" type="ORF">PISMIDRAFT_47680</name>
</gene>
<keyword evidence="2" id="KW-1185">Reference proteome</keyword>
<dbReference type="HOGENOM" id="CLU_081367_1_1_1"/>
<protein>
    <submittedName>
        <fullName evidence="1">Uncharacterized protein</fullName>
    </submittedName>
</protein>
<dbReference type="OrthoDB" id="3247418at2759"/>
<dbReference type="STRING" id="765257.A0A0C9YBG6"/>
<dbReference type="Proteomes" id="UP000054018">
    <property type="component" value="Unassembled WGS sequence"/>
</dbReference>
<sequence>IRSVIRDTIVPSWLRPVPKNFGDASAGTIKADEWRWLVTVYIPIALISLWASSETRLKSILDHTMYLRASAYRQNIANYVKNLKCIHPTFNLRPNHHAAFHVYDYLLLFGPVHSWWTFPYECLIGILQRLPSNHKSGELESTMFQSFLKGAKLRGWMSRSDCPPVIRECKVLLD</sequence>
<name>A0A0C9YBG6_9AGAM</name>
<evidence type="ECO:0000313" key="1">
    <source>
        <dbReference type="EMBL" id="KIK11324.1"/>
    </source>
</evidence>
<reference evidence="2" key="2">
    <citation type="submission" date="2015-01" db="EMBL/GenBank/DDBJ databases">
        <title>Evolutionary Origins and Diversification of the Mycorrhizal Mutualists.</title>
        <authorList>
            <consortium name="DOE Joint Genome Institute"/>
            <consortium name="Mycorrhizal Genomics Consortium"/>
            <person name="Kohler A."/>
            <person name="Kuo A."/>
            <person name="Nagy L.G."/>
            <person name="Floudas D."/>
            <person name="Copeland A."/>
            <person name="Barry K.W."/>
            <person name="Cichocki N."/>
            <person name="Veneault-Fourrey C."/>
            <person name="LaButti K."/>
            <person name="Lindquist E.A."/>
            <person name="Lipzen A."/>
            <person name="Lundell T."/>
            <person name="Morin E."/>
            <person name="Murat C."/>
            <person name="Riley R."/>
            <person name="Ohm R."/>
            <person name="Sun H."/>
            <person name="Tunlid A."/>
            <person name="Henrissat B."/>
            <person name="Grigoriev I.V."/>
            <person name="Hibbett D.S."/>
            <person name="Martin F."/>
        </authorList>
    </citation>
    <scope>NUCLEOTIDE SEQUENCE [LARGE SCALE GENOMIC DNA]</scope>
    <source>
        <strain evidence="2">441</strain>
    </source>
</reference>
<feature type="non-terminal residue" evidence="1">
    <location>
        <position position="174"/>
    </location>
</feature>
<organism evidence="1 2">
    <name type="scientific">Pisolithus microcarpus 441</name>
    <dbReference type="NCBI Taxonomy" id="765257"/>
    <lineage>
        <taxon>Eukaryota</taxon>
        <taxon>Fungi</taxon>
        <taxon>Dikarya</taxon>
        <taxon>Basidiomycota</taxon>
        <taxon>Agaricomycotina</taxon>
        <taxon>Agaricomycetes</taxon>
        <taxon>Agaricomycetidae</taxon>
        <taxon>Boletales</taxon>
        <taxon>Sclerodermatineae</taxon>
        <taxon>Pisolithaceae</taxon>
        <taxon>Pisolithus</taxon>
    </lineage>
</organism>
<dbReference type="EMBL" id="KN834244">
    <property type="protein sequence ID" value="KIK11324.1"/>
    <property type="molecule type" value="Genomic_DNA"/>
</dbReference>